<organism evidence="1 2">
    <name type="scientific">[Clostridium] methylpentosum DSM 5476</name>
    <dbReference type="NCBI Taxonomy" id="537013"/>
    <lineage>
        <taxon>Bacteria</taxon>
        <taxon>Bacillati</taxon>
        <taxon>Bacillota</taxon>
        <taxon>Clostridia</taxon>
        <taxon>Eubacteriales</taxon>
        <taxon>Oscillospiraceae</taxon>
        <taxon>Oscillospiraceae incertae sedis</taxon>
    </lineage>
</organism>
<evidence type="ECO:0000313" key="1">
    <source>
        <dbReference type="EMBL" id="EEG28489.1"/>
    </source>
</evidence>
<comment type="caution">
    <text evidence="1">The sequence shown here is derived from an EMBL/GenBank/DDBJ whole genome shotgun (WGS) entry which is preliminary data.</text>
</comment>
<dbReference type="AlphaFoldDB" id="C0EJ24"/>
<evidence type="ECO:0000313" key="2">
    <source>
        <dbReference type="Proteomes" id="UP000003340"/>
    </source>
</evidence>
<dbReference type="HOGENOM" id="CLU_3287513_0_0_9"/>
<sequence>MQETRSWNLQILQRAEDQNGSCLTVNQCFEFLHRTRSAVW</sequence>
<name>C0EJ24_9FIRM</name>
<protein>
    <submittedName>
        <fullName evidence="1">Uncharacterized protein</fullName>
    </submittedName>
</protein>
<reference evidence="1 2" key="2">
    <citation type="submission" date="2009-02" db="EMBL/GenBank/DDBJ databases">
        <title>Draft genome sequence of Clostridium methylpentosum (DSM 5476).</title>
        <authorList>
            <person name="Sudarsanam P."/>
            <person name="Ley R."/>
            <person name="Guruge J."/>
            <person name="Turnbaugh P.J."/>
            <person name="Mahowald M."/>
            <person name="Liep D."/>
            <person name="Gordon J."/>
        </authorList>
    </citation>
    <scope>NUCLEOTIDE SEQUENCE [LARGE SCALE GENOMIC DNA]</scope>
    <source>
        <strain evidence="1 2">DSM 5476</strain>
    </source>
</reference>
<dbReference type="EMBL" id="ACEC01000136">
    <property type="protein sequence ID" value="EEG28489.1"/>
    <property type="molecule type" value="Genomic_DNA"/>
</dbReference>
<accession>C0EJ24</accession>
<dbReference type="STRING" id="537013.CLOSTMETH_03870"/>
<gene>
    <name evidence="1" type="ORF">CLOSTMETH_03870</name>
</gene>
<reference evidence="1 2" key="1">
    <citation type="submission" date="2009-01" db="EMBL/GenBank/DDBJ databases">
        <authorList>
            <person name="Fulton L."/>
            <person name="Clifton S."/>
            <person name="Fulton B."/>
            <person name="Xu J."/>
            <person name="Minx P."/>
            <person name="Pepin K.H."/>
            <person name="Johnson M."/>
            <person name="Bhonagiri V."/>
            <person name="Nash W.E."/>
            <person name="Mardis E.R."/>
            <person name="Wilson R.K."/>
        </authorList>
    </citation>
    <scope>NUCLEOTIDE SEQUENCE [LARGE SCALE GENOMIC DNA]</scope>
    <source>
        <strain evidence="1 2">DSM 5476</strain>
    </source>
</reference>
<keyword evidence="2" id="KW-1185">Reference proteome</keyword>
<proteinExistence type="predicted"/>
<dbReference type="Proteomes" id="UP000003340">
    <property type="component" value="Unassembled WGS sequence"/>
</dbReference>